<dbReference type="PANTHER" id="PTHR32387">
    <property type="entry name" value="WU:FJ29H11"/>
    <property type="match status" value="1"/>
</dbReference>
<dbReference type="PANTHER" id="PTHR32387:SF3">
    <property type="entry name" value="ATP_DNA BINDING PROTEIN"/>
    <property type="match status" value="1"/>
</dbReference>
<proteinExistence type="predicted"/>
<accession>A0A2K3M2R5</accession>
<organism evidence="1 2">
    <name type="scientific">Trifolium pratense</name>
    <name type="common">Red clover</name>
    <dbReference type="NCBI Taxonomy" id="57577"/>
    <lineage>
        <taxon>Eukaryota</taxon>
        <taxon>Viridiplantae</taxon>
        <taxon>Streptophyta</taxon>
        <taxon>Embryophyta</taxon>
        <taxon>Tracheophyta</taxon>
        <taxon>Spermatophyta</taxon>
        <taxon>Magnoliopsida</taxon>
        <taxon>eudicotyledons</taxon>
        <taxon>Gunneridae</taxon>
        <taxon>Pentapetalae</taxon>
        <taxon>rosids</taxon>
        <taxon>fabids</taxon>
        <taxon>Fabales</taxon>
        <taxon>Fabaceae</taxon>
        <taxon>Papilionoideae</taxon>
        <taxon>50 kb inversion clade</taxon>
        <taxon>NPAAA clade</taxon>
        <taxon>Hologalegina</taxon>
        <taxon>IRL clade</taxon>
        <taxon>Trifolieae</taxon>
        <taxon>Trifolium</taxon>
    </lineage>
</organism>
<evidence type="ECO:0000313" key="1">
    <source>
        <dbReference type="EMBL" id="PNX85079.1"/>
    </source>
</evidence>
<name>A0A2K3M2R5_TRIPR</name>
<dbReference type="InterPro" id="IPR052957">
    <property type="entry name" value="Auxin_embryo_med"/>
</dbReference>
<sequence length="417" mass="47006">AIAYAHFLYHSLSKGYLSSREVDCLCSSMPLVDNYGCVTDKRKGVLVPANVSKWADLIVSNPWRHENYVELGKEYLNSSSYAGQYTSSGKLIDFLKTHVGASDIPNISPPNAGFSAVDTPLTKDNAFLLLDWIRNLKYKGKHLPERFLKSIKDGSWLKVTVNGYRPPSKSFLIRSPLGKILQSGSVLVDIPLIDESFYGVKINKYEEELKTIGVMSSCEEACNFIGRELMSRASSFTLSKNHVLLMLKFIQYLRKSLLPVDKFVISIKDGPWLKTTRGLRSPNGSVLNDSEWNVASQISNIPFIDQSYFGEEINNYKEELKLLAEAVLLIMQCIRVLNAPSKLLTSLKGASCFKTNMGFKIPSECFLYDPVWGCILEVFNCLPVIDHKFYGHKIFDYKNELRQIGVVVDFGEAIKKF</sequence>
<dbReference type="EMBL" id="ASHM01047932">
    <property type="protein sequence ID" value="PNX85079.1"/>
    <property type="molecule type" value="Genomic_DNA"/>
</dbReference>
<dbReference type="ExpressionAtlas" id="A0A2K3M2R5">
    <property type="expression patterns" value="baseline"/>
</dbReference>
<reference evidence="1 2" key="2">
    <citation type="journal article" date="2017" name="Front. Plant Sci.">
        <title>Gene Classification and Mining of Molecular Markers Useful in Red Clover (Trifolium pratense) Breeding.</title>
        <authorList>
            <person name="Istvanek J."/>
            <person name="Dluhosova J."/>
            <person name="Dluhos P."/>
            <person name="Patkova L."/>
            <person name="Nedelnik J."/>
            <person name="Repkova J."/>
        </authorList>
    </citation>
    <scope>NUCLEOTIDE SEQUENCE [LARGE SCALE GENOMIC DNA]</scope>
    <source>
        <strain evidence="2">cv. Tatra</strain>
        <tissue evidence="1">Young leaves</tissue>
    </source>
</reference>
<protein>
    <submittedName>
        <fullName evidence="1">Sacsin</fullName>
    </submittedName>
</protein>
<comment type="caution">
    <text evidence="1">The sequence shown here is derived from an EMBL/GenBank/DDBJ whole genome shotgun (WGS) entry which is preliminary data.</text>
</comment>
<dbReference type="STRING" id="57577.A0A2K3M2R5"/>
<dbReference type="Proteomes" id="UP000236291">
    <property type="component" value="Unassembled WGS sequence"/>
</dbReference>
<feature type="non-terminal residue" evidence="1">
    <location>
        <position position="417"/>
    </location>
</feature>
<reference evidence="1 2" key="1">
    <citation type="journal article" date="2014" name="Am. J. Bot.">
        <title>Genome assembly and annotation for red clover (Trifolium pratense; Fabaceae).</title>
        <authorList>
            <person name="Istvanek J."/>
            <person name="Jaros M."/>
            <person name="Krenek A."/>
            <person name="Repkova J."/>
        </authorList>
    </citation>
    <scope>NUCLEOTIDE SEQUENCE [LARGE SCALE GENOMIC DNA]</scope>
    <source>
        <strain evidence="2">cv. Tatra</strain>
        <tissue evidence="1">Young leaves</tissue>
    </source>
</reference>
<gene>
    <name evidence="1" type="primary">sacsin</name>
    <name evidence="1" type="ORF">L195_g041145</name>
</gene>
<dbReference type="AlphaFoldDB" id="A0A2K3M2R5"/>
<evidence type="ECO:0000313" key="2">
    <source>
        <dbReference type="Proteomes" id="UP000236291"/>
    </source>
</evidence>
<feature type="non-terminal residue" evidence="1">
    <location>
        <position position="1"/>
    </location>
</feature>